<dbReference type="Proteomes" id="UP001374893">
    <property type="component" value="Chromosome"/>
</dbReference>
<keyword evidence="4" id="KW-1185">Reference proteome</keyword>
<dbReference type="RefSeq" id="WP_338689699.1">
    <property type="nucleotide sequence ID" value="NZ_AP024702.1"/>
</dbReference>
<gene>
    <name evidence="3" type="ORF">HAHE_13790</name>
</gene>
<evidence type="ECO:0000313" key="3">
    <source>
        <dbReference type="EMBL" id="BCX47471.1"/>
    </source>
</evidence>
<dbReference type="PANTHER" id="PTHR19328:SF75">
    <property type="entry name" value="ALDOSE SUGAR DEHYDROGENASE YLII"/>
    <property type="match status" value="1"/>
</dbReference>
<feature type="signal peptide" evidence="1">
    <location>
        <begin position="1"/>
        <end position="20"/>
    </location>
</feature>
<organism evidence="3 4">
    <name type="scientific">Haloferula helveola</name>
    <dbReference type="NCBI Taxonomy" id="490095"/>
    <lineage>
        <taxon>Bacteria</taxon>
        <taxon>Pseudomonadati</taxon>
        <taxon>Verrucomicrobiota</taxon>
        <taxon>Verrucomicrobiia</taxon>
        <taxon>Verrucomicrobiales</taxon>
        <taxon>Verrucomicrobiaceae</taxon>
        <taxon>Haloferula</taxon>
    </lineage>
</organism>
<sequence length="409" mass="44569">MRRIRCLFSLALLGFSTAFGSALPEGFVEERFVDNLRSPSAMAFGPGGNLFVAERVVGELRMVNAKGKLRAEPVLRVLTPRKRDGSMLDGRGHRSGGLRGFAFDPEFPGEPYLYVFYMHDAPRHNRLSRFTLTTDGTMRAVDGSEKVLIDLPFREGGETGGSHNGGAVLFGADGKLYVTTGDGFDRKHDSVQSLETFTGKVLRLNRDGSIPDDNPFRGETRGAHRSIYALGLRNPYALALDPSTGTMLLNDCSGRRKAAIYKLEAGANFGVSLDTGLIPAWKESYVGRRSEPVADAAIGKLDWLVTGGAWYPKGGSFPEEYHGSYFVALWGFNNDRPGAIHRLTPGRGGKVVPFASGVGLPKDPKQDPVFLTSARKPASLAVGPDGNLYWLGTTYRTSRGAVYRIAWRD</sequence>
<evidence type="ECO:0000313" key="4">
    <source>
        <dbReference type="Proteomes" id="UP001374893"/>
    </source>
</evidence>
<proteinExistence type="predicted"/>
<dbReference type="InterPro" id="IPR011041">
    <property type="entry name" value="Quinoprot_gluc/sorb_DH_b-prop"/>
</dbReference>
<dbReference type="EMBL" id="AP024702">
    <property type="protein sequence ID" value="BCX47471.1"/>
    <property type="molecule type" value="Genomic_DNA"/>
</dbReference>
<evidence type="ECO:0000259" key="2">
    <source>
        <dbReference type="Pfam" id="PF07995"/>
    </source>
</evidence>
<keyword evidence="1" id="KW-0732">Signal</keyword>
<protein>
    <submittedName>
        <fullName evidence="3">Glucose/sorbosone dehydrogenase protein</fullName>
    </submittedName>
</protein>
<dbReference type="Gene3D" id="2.120.10.30">
    <property type="entry name" value="TolB, C-terminal domain"/>
    <property type="match status" value="1"/>
</dbReference>
<dbReference type="Pfam" id="PF07995">
    <property type="entry name" value="GSDH"/>
    <property type="match status" value="1"/>
</dbReference>
<feature type="chain" id="PRO_5047238997" evidence="1">
    <location>
        <begin position="21"/>
        <end position="409"/>
    </location>
</feature>
<dbReference type="InterPro" id="IPR011042">
    <property type="entry name" value="6-blade_b-propeller_TolB-like"/>
</dbReference>
<feature type="domain" description="Glucose/Sorbosone dehydrogenase" evidence="2">
    <location>
        <begin position="36"/>
        <end position="275"/>
    </location>
</feature>
<name>A0ABM7R8Q7_9BACT</name>
<dbReference type="InterPro" id="IPR012938">
    <property type="entry name" value="Glc/Sorbosone_DH"/>
</dbReference>
<dbReference type="PANTHER" id="PTHR19328">
    <property type="entry name" value="HEDGEHOG-INTERACTING PROTEIN"/>
    <property type="match status" value="1"/>
</dbReference>
<accession>A0ABM7R8Q7</accession>
<evidence type="ECO:0000256" key="1">
    <source>
        <dbReference type="SAM" id="SignalP"/>
    </source>
</evidence>
<dbReference type="SUPFAM" id="SSF50952">
    <property type="entry name" value="Soluble quinoprotein glucose dehydrogenase"/>
    <property type="match status" value="1"/>
</dbReference>
<reference evidence="3 4" key="1">
    <citation type="submission" date="2021-06" db="EMBL/GenBank/DDBJ databases">
        <title>Complete genome of Haloferula helveola possessing various polysaccharide degrading enzymes.</title>
        <authorList>
            <person name="Takami H."/>
            <person name="Huang C."/>
            <person name="Hamasaki K."/>
        </authorList>
    </citation>
    <scope>NUCLEOTIDE SEQUENCE [LARGE SCALE GENOMIC DNA]</scope>
    <source>
        <strain evidence="3 4">CN-1</strain>
    </source>
</reference>